<evidence type="ECO:0000313" key="2">
    <source>
        <dbReference type="Proteomes" id="UP000236319"/>
    </source>
</evidence>
<dbReference type="Proteomes" id="UP000236319">
    <property type="component" value="Unassembled WGS sequence"/>
</dbReference>
<dbReference type="GeneID" id="39876888"/>
<sequence length="273" mass="30034">MYTVQLGDVDLFVVVGFSMCQLVTEPLLLLLVEPLDLFLHVVVDIIVCSTLRSFKLERLTFAHGELDALQSLHEPLVTNGQILLDHARQSGQVALDSDGEVLQRDLDGGDVMLLGLGGELFFLLLHLRVDVLVELFDGLFALGCCDRVKGLRPFDGFPESLALKLFEECFEIGCNGGVPAGELVRRYFFGQHFRLALDLLDGGVDVFGVINGGGRLFETTAQAVNVLLNGVQLCVDAALLSGIRADIVGQCFKMRFNIRFEFLQQCLKLGFLV</sequence>
<keyword evidence="2" id="KW-1185">Reference proteome</keyword>
<gene>
    <name evidence="1" type="ORF">BOVATA_046110</name>
</gene>
<reference evidence="1 2" key="1">
    <citation type="journal article" date="2017" name="BMC Genomics">
        <title>Whole-genome assembly of Babesia ovata and comparative genomics between closely related pathogens.</title>
        <authorList>
            <person name="Yamagishi J."/>
            <person name="Asada M."/>
            <person name="Hakimi H."/>
            <person name="Tanaka T.Q."/>
            <person name="Sugimoto C."/>
            <person name="Kawazu S."/>
        </authorList>
    </citation>
    <scope>NUCLEOTIDE SEQUENCE [LARGE SCALE GENOMIC DNA]</scope>
    <source>
        <strain evidence="1 2">Miyake</strain>
    </source>
</reference>
<dbReference type="RefSeq" id="XP_028869361.1">
    <property type="nucleotide sequence ID" value="XM_029013528.1"/>
</dbReference>
<dbReference type="VEuPathDB" id="PiroplasmaDB:BOVATA_046110"/>
<protein>
    <submittedName>
        <fullName evidence="1">Methionine synthase, putative</fullName>
    </submittedName>
</protein>
<dbReference type="EMBL" id="BDSA01000015">
    <property type="protein sequence ID" value="GBE63118.1"/>
    <property type="molecule type" value="Genomic_DNA"/>
</dbReference>
<name>A0A2H6KJF5_9APIC</name>
<accession>A0A2H6KJF5</accession>
<organism evidence="1 2">
    <name type="scientific">Babesia ovata</name>
    <dbReference type="NCBI Taxonomy" id="189622"/>
    <lineage>
        <taxon>Eukaryota</taxon>
        <taxon>Sar</taxon>
        <taxon>Alveolata</taxon>
        <taxon>Apicomplexa</taxon>
        <taxon>Aconoidasida</taxon>
        <taxon>Piroplasmida</taxon>
        <taxon>Babesiidae</taxon>
        <taxon>Babesia</taxon>
    </lineage>
</organism>
<comment type="caution">
    <text evidence="1">The sequence shown here is derived from an EMBL/GenBank/DDBJ whole genome shotgun (WGS) entry which is preliminary data.</text>
</comment>
<proteinExistence type="predicted"/>
<dbReference type="AlphaFoldDB" id="A0A2H6KJF5"/>
<evidence type="ECO:0000313" key="1">
    <source>
        <dbReference type="EMBL" id="GBE63118.1"/>
    </source>
</evidence>